<organism evidence="2 3">
    <name type="scientific">Pleurodeles waltl</name>
    <name type="common">Iberian ribbed newt</name>
    <dbReference type="NCBI Taxonomy" id="8319"/>
    <lineage>
        <taxon>Eukaryota</taxon>
        <taxon>Metazoa</taxon>
        <taxon>Chordata</taxon>
        <taxon>Craniata</taxon>
        <taxon>Vertebrata</taxon>
        <taxon>Euteleostomi</taxon>
        <taxon>Amphibia</taxon>
        <taxon>Batrachia</taxon>
        <taxon>Caudata</taxon>
        <taxon>Salamandroidea</taxon>
        <taxon>Salamandridae</taxon>
        <taxon>Pleurodelinae</taxon>
        <taxon>Pleurodeles</taxon>
    </lineage>
</organism>
<accession>A0AAV7UXC9</accession>
<evidence type="ECO:0000313" key="2">
    <source>
        <dbReference type="EMBL" id="KAJ1193034.1"/>
    </source>
</evidence>
<dbReference type="AlphaFoldDB" id="A0AAV7UXC9"/>
<reference evidence="2" key="1">
    <citation type="journal article" date="2022" name="bioRxiv">
        <title>Sequencing and chromosome-scale assembly of the giantPleurodeles waltlgenome.</title>
        <authorList>
            <person name="Brown T."/>
            <person name="Elewa A."/>
            <person name="Iarovenko S."/>
            <person name="Subramanian E."/>
            <person name="Araus A.J."/>
            <person name="Petzold A."/>
            <person name="Susuki M."/>
            <person name="Suzuki K.-i.T."/>
            <person name="Hayashi T."/>
            <person name="Toyoda A."/>
            <person name="Oliveira C."/>
            <person name="Osipova E."/>
            <person name="Leigh N.D."/>
            <person name="Simon A."/>
            <person name="Yun M.H."/>
        </authorList>
    </citation>
    <scope>NUCLEOTIDE SEQUENCE</scope>
    <source>
        <strain evidence="2">20211129_DDA</strain>
        <tissue evidence="2">Liver</tissue>
    </source>
</reference>
<evidence type="ECO:0000313" key="3">
    <source>
        <dbReference type="Proteomes" id="UP001066276"/>
    </source>
</evidence>
<dbReference type="Proteomes" id="UP001066276">
    <property type="component" value="Chromosome 2_2"/>
</dbReference>
<dbReference type="EMBL" id="JANPWB010000004">
    <property type="protein sequence ID" value="KAJ1193034.1"/>
    <property type="molecule type" value="Genomic_DNA"/>
</dbReference>
<protein>
    <submittedName>
        <fullName evidence="2">Uncharacterized protein</fullName>
    </submittedName>
</protein>
<evidence type="ECO:0000256" key="1">
    <source>
        <dbReference type="SAM" id="MobiDB-lite"/>
    </source>
</evidence>
<gene>
    <name evidence="2" type="ORF">NDU88_002340</name>
</gene>
<name>A0AAV7UXC9_PLEWA</name>
<comment type="caution">
    <text evidence="2">The sequence shown here is derived from an EMBL/GenBank/DDBJ whole genome shotgun (WGS) entry which is preliminary data.</text>
</comment>
<feature type="region of interest" description="Disordered" evidence="1">
    <location>
        <begin position="32"/>
        <end position="88"/>
    </location>
</feature>
<sequence>MPQGYVHSRPRPLGHFRCLIFQPRCCLPGAEGRRKTGSCGPFNSPAEEEQRWPLPDQKQTEEPTAVLEEEKMTQQPNLRSDAQKAAEQ</sequence>
<keyword evidence="3" id="KW-1185">Reference proteome</keyword>
<proteinExistence type="predicted"/>